<protein>
    <submittedName>
        <fullName evidence="2">Putative Membrane protein</fullName>
    </submittedName>
</protein>
<evidence type="ECO:0000313" key="3">
    <source>
        <dbReference type="Proteomes" id="UP000277236"/>
    </source>
</evidence>
<keyword evidence="1" id="KW-0472">Membrane</keyword>
<reference evidence="2 3" key="1">
    <citation type="submission" date="2018-08" db="EMBL/GenBank/DDBJ databases">
        <title>Recombination of ecologically and evolutionarily significant loci maintains genetic cohesion in the Pseudomonas syringae species complex.</title>
        <authorList>
            <person name="Dillon M."/>
            <person name="Thakur S."/>
            <person name="Almeida R.N.D."/>
            <person name="Weir B.S."/>
            <person name="Guttman D.S."/>
        </authorList>
    </citation>
    <scope>NUCLEOTIDE SEQUENCE [LARGE SCALE GENOMIC DNA]</scope>
    <source>
        <strain evidence="2 3">ICMP 3353</strain>
    </source>
</reference>
<dbReference type="EMBL" id="RBRE01000008">
    <property type="protein sequence ID" value="RMQ50615.1"/>
    <property type="molecule type" value="Genomic_DNA"/>
</dbReference>
<feature type="transmembrane region" description="Helical" evidence="1">
    <location>
        <begin position="126"/>
        <end position="148"/>
    </location>
</feature>
<name>A0A3M4MA82_PSECI</name>
<dbReference type="AlphaFoldDB" id="A0A3M4MA82"/>
<evidence type="ECO:0000256" key="1">
    <source>
        <dbReference type="SAM" id="Phobius"/>
    </source>
</evidence>
<sequence length="374" mass="41526">MLMAVFVEAPWAVIREAKPVLIGGYEVGILDRSAAYWKAQGNTVWGEALRGFRVTMVALGAFAVVAAVLEIIDIAGDIKNAKTLEEKIALYVKGAAVIAMLGGGSVQLAAGLRLTKKLVFFASSPWFAVALLIAGVVYLIASLVLNYFKQDSVGWWLRKCCWSRSFEHRHADNPEGEAEEKRSLLAIQLSPQIFIKSTMDYRQQYTVKGGHAKVAVRNGAWIQLRLPEAVRGKLVALNVISSKRPLGVLPTVQAEAPLVDIFECRGQFTPLKELGRLGSERPPYTRSNLHFPIFPPGEDVVWQTWVPLEDDVDYIELQIWYPAGMNAAEQDDQHYLYQIEPDKQGNITVDGTLFTYLEVSKKSRANALILVVPE</sequence>
<evidence type="ECO:0000313" key="2">
    <source>
        <dbReference type="EMBL" id="RMQ50615.1"/>
    </source>
</evidence>
<feature type="transmembrane region" description="Helical" evidence="1">
    <location>
        <begin position="88"/>
        <end position="106"/>
    </location>
</feature>
<dbReference type="Proteomes" id="UP000277236">
    <property type="component" value="Unassembled WGS sequence"/>
</dbReference>
<keyword evidence="1" id="KW-1133">Transmembrane helix</keyword>
<comment type="caution">
    <text evidence="2">The sequence shown here is derived from an EMBL/GenBank/DDBJ whole genome shotgun (WGS) entry which is preliminary data.</text>
</comment>
<proteinExistence type="predicted"/>
<keyword evidence="1" id="KW-0812">Transmembrane</keyword>
<organism evidence="2 3">
    <name type="scientific">Pseudomonas cichorii</name>
    <dbReference type="NCBI Taxonomy" id="36746"/>
    <lineage>
        <taxon>Bacteria</taxon>
        <taxon>Pseudomonadati</taxon>
        <taxon>Pseudomonadota</taxon>
        <taxon>Gammaproteobacteria</taxon>
        <taxon>Pseudomonadales</taxon>
        <taxon>Pseudomonadaceae</taxon>
        <taxon>Pseudomonas</taxon>
    </lineage>
</organism>
<accession>A0A3M4MA82</accession>
<gene>
    <name evidence="2" type="ORF">ALQ04_03800</name>
</gene>
<feature type="transmembrane region" description="Helical" evidence="1">
    <location>
        <begin position="54"/>
        <end position="76"/>
    </location>
</feature>